<dbReference type="EMBL" id="BPQR01000036">
    <property type="protein sequence ID" value="GJE06848.1"/>
    <property type="molecule type" value="Genomic_DNA"/>
</dbReference>
<dbReference type="RefSeq" id="WP_238275771.1">
    <property type="nucleotide sequence ID" value="NZ_BPQR01000036.1"/>
</dbReference>
<reference evidence="1" key="1">
    <citation type="journal article" date="2021" name="Front. Microbiol.">
        <title>Comprehensive Comparative Genomics and Phenotyping of Methylobacterium Species.</title>
        <authorList>
            <person name="Alessa O."/>
            <person name="Ogura Y."/>
            <person name="Fujitani Y."/>
            <person name="Takami H."/>
            <person name="Hayashi T."/>
            <person name="Sahin N."/>
            <person name="Tani A."/>
        </authorList>
    </citation>
    <scope>NUCLEOTIDE SEQUENCE</scope>
    <source>
        <strain evidence="1">LMG 23639</strain>
    </source>
</reference>
<keyword evidence="2" id="KW-1185">Reference proteome</keyword>
<comment type="caution">
    <text evidence="1">The sequence shown here is derived from an EMBL/GenBank/DDBJ whole genome shotgun (WGS) entry which is preliminary data.</text>
</comment>
<sequence>MAITRKPKREMSDEAFERIAGGAIDGTTKKRERGKGYAMGHKRQITHMITPVLLDQVDAEAERCGEARATVINRFIREGLERKKVT</sequence>
<accession>A0ABQ4SY71</accession>
<protein>
    <recommendedName>
        <fullName evidence="3">CopG family transcriptional regulator</fullName>
    </recommendedName>
</protein>
<reference evidence="1" key="2">
    <citation type="submission" date="2021-08" db="EMBL/GenBank/DDBJ databases">
        <authorList>
            <person name="Tani A."/>
            <person name="Ola A."/>
            <person name="Ogura Y."/>
            <person name="Katsura K."/>
            <person name="Hayashi T."/>
        </authorList>
    </citation>
    <scope>NUCLEOTIDE SEQUENCE</scope>
    <source>
        <strain evidence="1">LMG 23639</strain>
    </source>
</reference>
<proteinExistence type="predicted"/>
<evidence type="ECO:0008006" key="3">
    <source>
        <dbReference type="Google" id="ProtNLM"/>
    </source>
</evidence>
<name>A0ABQ4SY71_9HYPH</name>
<evidence type="ECO:0000313" key="1">
    <source>
        <dbReference type="EMBL" id="GJE06848.1"/>
    </source>
</evidence>
<dbReference type="Proteomes" id="UP001055102">
    <property type="component" value="Unassembled WGS sequence"/>
</dbReference>
<organism evidence="1 2">
    <name type="scientific">Methylobacterium jeotgali</name>
    <dbReference type="NCBI Taxonomy" id="381630"/>
    <lineage>
        <taxon>Bacteria</taxon>
        <taxon>Pseudomonadati</taxon>
        <taxon>Pseudomonadota</taxon>
        <taxon>Alphaproteobacteria</taxon>
        <taxon>Hyphomicrobiales</taxon>
        <taxon>Methylobacteriaceae</taxon>
        <taxon>Methylobacterium</taxon>
    </lineage>
</organism>
<evidence type="ECO:0000313" key="2">
    <source>
        <dbReference type="Proteomes" id="UP001055102"/>
    </source>
</evidence>
<gene>
    <name evidence="1" type="ORF">AOPFMNJM_2170</name>
</gene>